<feature type="region of interest" description="Disordered" evidence="1">
    <location>
        <begin position="178"/>
        <end position="276"/>
    </location>
</feature>
<accession>M3DEG0</accession>
<protein>
    <submittedName>
        <fullName evidence="2">Molybdopterin biosynthesis MoaE</fullName>
    </submittedName>
</protein>
<dbReference type="STRING" id="692275.M3DEG0"/>
<evidence type="ECO:0000256" key="1">
    <source>
        <dbReference type="SAM" id="MobiDB-lite"/>
    </source>
</evidence>
<dbReference type="Proteomes" id="UP000016931">
    <property type="component" value="Unassembled WGS sequence"/>
</dbReference>
<proteinExistence type="predicted"/>
<dbReference type="eggNOG" id="KOG3307">
    <property type="taxonomic scope" value="Eukaryota"/>
</dbReference>
<keyword evidence="3" id="KW-1185">Reference proteome</keyword>
<dbReference type="PANTHER" id="PTHR23404">
    <property type="entry name" value="MOLYBDOPTERIN SYNTHASE RELATED"/>
    <property type="match status" value="1"/>
</dbReference>
<dbReference type="AlphaFoldDB" id="M3DEG0"/>
<dbReference type="GeneID" id="27901680"/>
<dbReference type="RefSeq" id="XP_016764311.1">
    <property type="nucleotide sequence ID" value="XM_016904543.1"/>
</dbReference>
<gene>
    <name evidence="2" type="ORF">SEPMUDRAFT_147822</name>
</gene>
<feature type="compositionally biased region" description="Basic and acidic residues" evidence="1">
    <location>
        <begin position="190"/>
        <end position="202"/>
    </location>
</feature>
<feature type="compositionally biased region" description="Low complexity" evidence="1">
    <location>
        <begin position="203"/>
        <end position="228"/>
    </location>
</feature>
<dbReference type="Gene3D" id="3.90.1170.40">
    <property type="entry name" value="Molybdopterin biosynthesis MoaE subunit"/>
    <property type="match status" value="1"/>
</dbReference>
<dbReference type="OMA" id="WKREEFG"/>
<dbReference type="EMBL" id="KB456261">
    <property type="protein sequence ID" value="EMF16190.1"/>
    <property type="molecule type" value="Genomic_DNA"/>
</dbReference>
<reference evidence="2 3" key="1">
    <citation type="journal article" date="2012" name="PLoS Pathog.">
        <title>Diverse lifestyles and strategies of plant pathogenesis encoded in the genomes of eighteen Dothideomycetes fungi.</title>
        <authorList>
            <person name="Ohm R.A."/>
            <person name="Feau N."/>
            <person name="Henrissat B."/>
            <person name="Schoch C.L."/>
            <person name="Horwitz B.A."/>
            <person name="Barry K.W."/>
            <person name="Condon B.J."/>
            <person name="Copeland A.C."/>
            <person name="Dhillon B."/>
            <person name="Glaser F."/>
            <person name="Hesse C.N."/>
            <person name="Kosti I."/>
            <person name="LaButti K."/>
            <person name="Lindquist E.A."/>
            <person name="Lucas S."/>
            <person name="Salamov A.A."/>
            <person name="Bradshaw R.E."/>
            <person name="Ciuffetti L."/>
            <person name="Hamelin R.C."/>
            <person name="Kema G.H.J."/>
            <person name="Lawrence C."/>
            <person name="Scott J.A."/>
            <person name="Spatafora J.W."/>
            <person name="Turgeon B.G."/>
            <person name="de Wit P.J.G.M."/>
            <person name="Zhong S."/>
            <person name="Goodwin S.B."/>
            <person name="Grigoriev I.V."/>
        </authorList>
    </citation>
    <scope>NUCLEOTIDE SEQUENCE [LARGE SCALE GENOMIC DNA]</scope>
    <source>
        <strain evidence="2 3">SO2202</strain>
    </source>
</reference>
<dbReference type="OrthoDB" id="5531344at2759"/>
<evidence type="ECO:0000313" key="2">
    <source>
        <dbReference type="EMBL" id="EMF16190.1"/>
    </source>
</evidence>
<dbReference type="SUPFAM" id="SSF54690">
    <property type="entry name" value="Molybdopterin synthase subunit MoaE"/>
    <property type="match status" value="1"/>
</dbReference>
<dbReference type="InterPro" id="IPR036563">
    <property type="entry name" value="MoaE_sf"/>
</dbReference>
<dbReference type="InterPro" id="IPR003448">
    <property type="entry name" value="Mopterin_biosynth_MoaE"/>
</dbReference>
<sequence length="276" mass="29265">MGAAESSNEAPAAAAAAPPPTTTTTTTDPSFPGEQSRQDEEHVHVSLTHAPLDASAQLSLVKSPKAGAVVLFAGCTRDSFSDRPVTHLSYSTYAPLALKTLSRIACHIKRQHHLTAISIVHRLGQVDIGEESILIAVSAPHRKAAWEAGEACLEDVKRQAEIWKEEWFADGGVWRSNRDGQAGVPVRTGSKSEKGKGKERKVSISAVSTSAPTATSAADVLPLTTTTTSRRRKSSAAKGSTTRASMGLKKSATEPAPARPQPITRTTTFYEGGFEI</sequence>
<dbReference type="GO" id="GO:0006777">
    <property type="term" value="P:Mo-molybdopterin cofactor biosynthetic process"/>
    <property type="evidence" value="ECO:0007669"/>
    <property type="project" value="InterPro"/>
</dbReference>
<dbReference type="Pfam" id="PF02391">
    <property type="entry name" value="MoaE"/>
    <property type="match status" value="1"/>
</dbReference>
<dbReference type="CDD" id="cd00756">
    <property type="entry name" value="MoaE"/>
    <property type="match status" value="1"/>
</dbReference>
<evidence type="ECO:0000313" key="3">
    <source>
        <dbReference type="Proteomes" id="UP000016931"/>
    </source>
</evidence>
<feature type="compositionally biased region" description="Low complexity" evidence="1">
    <location>
        <begin position="10"/>
        <end position="27"/>
    </location>
</feature>
<organism evidence="2 3">
    <name type="scientific">Sphaerulina musiva (strain SO2202)</name>
    <name type="common">Poplar stem canker fungus</name>
    <name type="synonym">Septoria musiva</name>
    <dbReference type="NCBI Taxonomy" id="692275"/>
    <lineage>
        <taxon>Eukaryota</taxon>
        <taxon>Fungi</taxon>
        <taxon>Dikarya</taxon>
        <taxon>Ascomycota</taxon>
        <taxon>Pezizomycotina</taxon>
        <taxon>Dothideomycetes</taxon>
        <taxon>Dothideomycetidae</taxon>
        <taxon>Mycosphaerellales</taxon>
        <taxon>Mycosphaerellaceae</taxon>
        <taxon>Sphaerulina</taxon>
    </lineage>
</organism>
<dbReference type="HOGENOM" id="CLU_1008907_0_0_1"/>
<name>M3DEG0_SPHMS</name>
<feature type="region of interest" description="Disordered" evidence="1">
    <location>
        <begin position="1"/>
        <end position="41"/>
    </location>
</feature>